<comment type="caution">
    <text evidence="1">The sequence shown here is derived from an EMBL/GenBank/DDBJ whole genome shotgun (WGS) entry which is preliminary data.</text>
</comment>
<reference evidence="1" key="1">
    <citation type="journal article" date="2014" name="Int. J. Syst. Evol. Microbiol.">
        <title>Complete genome sequence of Corynebacterium casei LMG S-19264T (=DSM 44701T), isolated from a smear-ripened cheese.</title>
        <authorList>
            <consortium name="US DOE Joint Genome Institute (JGI-PGF)"/>
            <person name="Walter F."/>
            <person name="Albersmeier A."/>
            <person name="Kalinowski J."/>
            <person name="Ruckert C."/>
        </authorList>
    </citation>
    <scope>NUCLEOTIDE SEQUENCE</scope>
    <source>
        <strain evidence="1">VKM Ac-2007</strain>
    </source>
</reference>
<reference evidence="1" key="2">
    <citation type="submission" date="2023-01" db="EMBL/GenBank/DDBJ databases">
        <authorList>
            <person name="Sun Q."/>
            <person name="Evtushenko L."/>
        </authorList>
    </citation>
    <scope>NUCLEOTIDE SEQUENCE</scope>
    <source>
        <strain evidence="1">VKM Ac-2007</strain>
    </source>
</reference>
<organism evidence="1 2">
    <name type="scientific">Streptosporangium carneum</name>
    <dbReference type="NCBI Taxonomy" id="47481"/>
    <lineage>
        <taxon>Bacteria</taxon>
        <taxon>Bacillati</taxon>
        <taxon>Actinomycetota</taxon>
        <taxon>Actinomycetes</taxon>
        <taxon>Streptosporangiales</taxon>
        <taxon>Streptosporangiaceae</taxon>
        <taxon>Streptosporangium</taxon>
    </lineage>
</organism>
<dbReference type="AlphaFoldDB" id="A0A9W6MGP7"/>
<name>A0A9W6MGP7_9ACTN</name>
<gene>
    <name evidence="1" type="ORF">GCM10017600_74160</name>
</gene>
<sequence length="92" mass="10755">MPRFERLTIEEARTLSRDQLLDRIEVEQRYWYRLMDSGTLRVGEDEAYRTFTRIMHAAIDSGRAVSDTLALLNGECVSEEYWTRPLGELGDL</sequence>
<keyword evidence="2" id="KW-1185">Reference proteome</keyword>
<dbReference type="RefSeq" id="WP_271222266.1">
    <property type="nucleotide sequence ID" value="NZ_BAAAVD010000023.1"/>
</dbReference>
<evidence type="ECO:0000313" key="1">
    <source>
        <dbReference type="EMBL" id="GLK14004.1"/>
    </source>
</evidence>
<dbReference type="EMBL" id="BSEV01000027">
    <property type="protein sequence ID" value="GLK14004.1"/>
    <property type="molecule type" value="Genomic_DNA"/>
</dbReference>
<protein>
    <submittedName>
        <fullName evidence="1">Uncharacterized protein</fullName>
    </submittedName>
</protein>
<accession>A0A9W6MGP7</accession>
<dbReference type="Proteomes" id="UP001143474">
    <property type="component" value="Unassembled WGS sequence"/>
</dbReference>
<proteinExistence type="predicted"/>
<evidence type="ECO:0000313" key="2">
    <source>
        <dbReference type="Proteomes" id="UP001143474"/>
    </source>
</evidence>